<dbReference type="EMBL" id="BGZK01001044">
    <property type="protein sequence ID" value="GBP69558.1"/>
    <property type="molecule type" value="Genomic_DNA"/>
</dbReference>
<keyword evidence="2" id="KW-1185">Reference proteome</keyword>
<sequence>MRAFPKPSPFQLNQGVYVQTAPRALTKPSERLTGRPVSYWARTGADGGGRRRTGADGRGRVDEAPLMISILDYLVLGAKWIFYKAHLFSGLSIYRVDEGVSAEGI</sequence>
<comment type="caution">
    <text evidence="1">The sequence shown here is derived from an EMBL/GenBank/DDBJ whole genome shotgun (WGS) entry which is preliminary data.</text>
</comment>
<evidence type="ECO:0000313" key="1">
    <source>
        <dbReference type="EMBL" id="GBP69558.1"/>
    </source>
</evidence>
<evidence type="ECO:0000313" key="2">
    <source>
        <dbReference type="Proteomes" id="UP000299102"/>
    </source>
</evidence>
<dbReference type="Proteomes" id="UP000299102">
    <property type="component" value="Unassembled WGS sequence"/>
</dbReference>
<protein>
    <submittedName>
        <fullName evidence="1">Uncharacterized protein</fullName>
    </submittedName>
</protein>
<accession>A0A4C1Y107</accession>
<reference evidence="1 2" key="1">
    <citation type="journal article" date="2019" name="Commun. Biol.">
        <title>The bagworm genome reveals a unique fibroin gene that provides high tensile strength.</title>
        <authorList>
            <person name="Kono N."/>
            <person name="Nakamura H."/>
            <person name="Ohtoshi R."/>
            <person name="Tomita M."/>
            <person name="Numata K."/>
            <person name="Arakawa K."/>
        </authorList>
    </citation>
    <scope>NUCLEOTIDE SEQUENCE [LARGE SCALE GENOMIC DNA]</scope>
</reference>
<gene>
    <name evidence="1" type="ORF">EVAR_61343_1</name>
</gene>
<organism evidence="1 2">
    <name type="scientific">Eumeta variegata</name>
    <name type="common">Bagworm moth</name>
    <name type="synonym">Eumeta japonica</name>
    <dbReference type="NCBI Taxonomy" id="151549"/>
    <lineage>
        <taxon>Eukaryota</taxon>
        <taxon>Metazoa</taxon>
        <taxon>Ecdysozoa</taxon>
        <taxon>Arthropoda</taxon>
        <taxon>Hexapoda</taxon>
        <taxon>Insecta</taxon>
        <taxon>Pterygota</taxon>
        <taxon>Neoptera</taxon>
        <taxon>Endopterygota</taxon>
        <taxon>Lepidoptera</taxon>
        <taxon>Glossata</taxon>
        <taxon>Ditrysia</taxon>
        <taxon>Tineoidea</taxon>
        <taxon>Psychidae</taxon>
        <taxon>Oiketicinae</taxon>
        <taxon>Eumeta</taxon>
    </lineage>
</organism>
<proteinExistence type="predicted"/>
<dbReference type="AlphaFoldDB" id="A0A4C1Y107"/>
<name>A0A4C1Y107_EUMVA</name>